<keyword evidence="3" id="KW-1235">Degradation of host cell envelope components during virus entry</keyword>
<keyword evidence="14" id="KW-1185">Reference proteome</keyword>
<evidence type="ECO:0000256" key="2">
    <source>
        <dbReference type="ARBA" id="ARBA00022581"/>
    </source>
</evidence>
<sequence>MADQSTIVEIPLTSATRAVTIPFDYLTRSAVVLTIKQVDDVTFEKTLRLTDDYRFTGLTEVTLNGDYSSFGDLLEVKRHTPATRLVDFRDGSVLTANSLNISQLQAIHIAEEGRFEITTEIREATADAQRFAQAAAASAGESKTYRDSTQKIWDGILDSIQAAGDKGTLGYLATPAGFSAIGGYISFDALRLAKPQFEGQRVKLESYIAGKYLGGGEFVGHLTTAVDNGGTIASGPTHHWKRTDDNSSLNVTHFGAVMDGVTDDMHAVVKMHNWSRSVDATFGPGIVLPSGKIALSPYDFGDAEIPAFKMKGPTVSYGRLPSVMIIPFNKTSMAYMFRFKARRMDVSFLYVNGAGSKCGFLENTVTRGDYCRIHAVQARGMTGRVFHVFDTIDTAVTQCYSSQGKASFFRTDWSNENPGAWDHPTAIKITDCNFEGHTGEYAVSCIRAGQSVMEDVWFDHCDQGFDISQGGWLLKNVTQENSKLPSGAQYAKVIQIKCRFAQGAGLSPDVSGYDPSQDPSGSMPSWVNSVYERGTANLDQLGFINTGSMSYGYESSQYKMANMTGNAVWYEIGTLGFSGATGVSCDIELVGTGHFDSAVADARPQSTNFGGGKAVIRVQQKDSNTKMAASWYGEQASPISDVRIVLGNKNRPRIFVQLRGYTGGVATTFHTNDKSNFEGGQHFYLSPVFAAIDIATVPTAVQVPAHWSVNNSAFGLGYNMTDGQLMLEGKTSNQAASEYLPIKMNGLDKVIALQPLVGSVRTPRYTLAELPRATEHPYGVVLVSDAVSGNGTTTWRMAFSTGSFWFTADGANNLGAGSVSSQG</sequence>
<evidence type="ECO:0000256" key="7">
    <source>
        <dbReference type="ARBA" id="ARBA00023165"/>
    </source>
</evidence>
<dbReference type="GO" id="GO:0098015">
    <property type="term" value="C:virus tail"/>
    <property type="evidence" value="ECO:0007669"/>
    <property type="project" value="UniProtKB-KW"/>
</dbReference>
<evidence type="ECO:0000256" key="9">
    <source>
        <dbReference type="ARBA" id="ARBA00035636"/>
    </source>
</evidence>
<dbReference type="Pfam" id="PF03906">
    <property type="entry name" value="Phage_T7_tail"/>
    <property type="match status" value="1"/>
</dbReference>
<name>A0A9E7T388_9CAUD</name>
<dbReference type="EMBL" id="ON715521">
    <property type="protein sequence ID" value="UTQ80076.1"/>
    <property type="molecule type" value="Genomic_DNA"/>
</dbReference>
<evidence type="ECO:0000256" key="6">
    <source>
        <dbReference type="ARBA" id="ARBA00022844"/>
    </source>
</evidence>
<dbReference type="SUPFAM" id="SSF51126">
    <property type="entry name" value="Pectin lyase-like"/>
    <property type="match status" value="1"/>
</dbReference>
<dbReference type="InterPro" id="IPR005604">
    <property type="entry name" value="Phage_T7_tail_fibre-like_N"/>
</dbReference>
<evidence type="ECO:0000256" key="11">
    <source>
        <dbReference type="ARBA" id="ARBA00035731"/>
    </source>
</evidence>
<evidence type="ECO:0000256" key="10">
    <source>
        <dbReference type="ARBA" id="ARBA00035728"/>
    </source>
</evidence>
<dbReference type="Proteomes" id="UP001059605">
    <property type="component" value="Genome"/>
</dbReference>
<evidence type="ECO:0000256" key="1">
    <source>
        <dbReference type="ARBA" id="ARBA00004328"/>
    </source>
</evidence>
<keyword evidence="6" id="KW-0946">Virion</keyword>
<keyword evidence="2" id="KW-0945">Host-virus interaction</keyword>
<keyword evidence="7" id="KW-1233">Viral attachment to host adhesion receptor</keyword>
<dbReference type="InterPro" id="IPR011050">
    <property type="entry name" value="Pectin_lyase_fold/virulence"/>
</dbReference>
<dbReference type="Gene3D" id="2.160.20.10">
    <property type="entry name" value="Single-stranded right-handed beta-helix, Pectin lyase-like"/>
    <property type="match status" value="1"/>
</dbReference>
<dbReference type="GO" id="GO:0098671">
    <property type="term" value="P:adhesion receptor-mediated virion attachment to host cell"/>
    <property type="evidence" value="ECO:0007669"/>
    <property type="project" value="UniProtKB-KW"/>
</dbReference>
<evidence type="ECO:0000256" key="4">
    <source>
        <dbReference type="ARBA" id="ARBA00022732"/>
    </source>
</evidence>
<evidence type="ECO:0000256" key="3">
    <source>
        <dbReference type="ARBA" id="ARBA00022717"/>
    </source>
</evidence>
<dbReference type="GO" id="GO:0098996">
    <property type="term" value="P:symbiont entry into host cell via disruption of host cell glycocalyx"/>
    <property type="evidence" value="ECO:0007669"/>
    <property type="project" value="UniProtKB-KW"/>
</dbReference>
<organism evidence="13 14">
    <name type="scientific">Erwinia phage Stepyanka</name>
    <dbReference type="NCBI Taxonomy" id="2961688"/>
    <lineage>
        <taxon>Viruses</taxon>
        <taxon>Duplodnaviria</taxon>
        <taxon>Heunggongvirae</taxon>
        <taxon>Uroviricota</taxon>
        <taxon>Caudoviricetes</taxon>
        <taxon>Autographivirales</taxon>
        <taxon>Autotranscriptaviridae</taxon>
        <taxon>Studiervirinae</taxon>
        <taxon>Elunavirus</taxon>
        <taxon>Elunavirus stepyanka</taxon>
    </lineage>
</organism>
<feature type="domain" description="Bacteriophage T7 tail fibre protein-like N-terminal" evidence="12">
    <location>
        <begin position="5"/>
        <end position="127"/>
    </location>
</feature>
<gene>
    <name evidence="13" type="ORF">14Stepyanka_00007</name>
</gene>
<accession>A0A9E7T388</accession>
<comment type="subcellular location">
    <subcellularLocation>
        <location evidence="1">Virion</location>
    </subcellularLocation>
</comment>
<comment type="similarity">
    <text evidence="9">In the N-terminal section; belongs to the Teseptimavirus fiber family.</text>
</comment>
<keyword evidence="4" id="KW-1227">Viral tail protein</keyword>
<dbReference type="GO" id="GO:0098994">
    <property type="term" value="P:symbiont entry into host cell via disruption of host cell envelope"/>
    <property type="evidence" value="ECO:0007669"/>
    <property type="project" value="UniProtKB-KW"/>
</dbReference>
<keyword evidence="11" id="KW-1238">Degradation of host capsule during virus entry</keyword>
<evidence type="ECO:0000313" key="13">
    <source>
        <dbReference type="EMBL" id="UTQ80076.1"/>
    </source>
</evidence>
<proteinExistence type="inferred from homology"/>
<evidence type="ECO:0000256" key="5">
    <source>
        <dbReference type="ARBA" id="ARBA00022804"/>
    </source>
</evidence>
<keyword evidence="8" id="KW-1160">Virus entry into host cell</keyword>
<keyword evidence="5" id="KW-1161">Viral attachment to host cell</keyword>
<evidence type="ECO:0000259" key="12">
    <source>
        <dbReference type="Pfam" id="PF03906"/>
    </source>
</evidence>
<reference evidence="13" key="1">
    <citation type="submission" date="2022-06" db="EMBL/GenBank/DDBJ databases">
        <title>Characterization of Erwinia amylovora bacteriophages.</title>
        <authorList>
            <person name="Besarab N.V."/>
            <person name="Letarov A.V."/>
            <person name="Babenko V.V."/>
            <person name="Kulikov E.E."/>
            <person name="Belalov I.S."/>
            <person name="Lagonenko A.L."/>
        </authorList>
    </citation>
    <scope>NUCLEOTIDE SEQUENCE</scope>
</reference>
<protein>
    <recommendedName>
        <fullName evidence="10">Probable tail spike protein</fullName>
    </recommendedName>
</protein>
<evidence type="ECO:0000256" key="8">
    <source>
        <dbReference type="ARBA" id="ARBA00023296"/>
    </source>
</evidence>
<evidence type="ECO:0000313" key="14">
    <source>
        <dbReference type="Proteomes" id="UP001059605"/>
    </source>
</evidence>
<dbReference type="InterPro" id="IPR012334">
    <property type="entry name" value="Pectin_lyas_fold"/>
</dbReference>